<evidence type="ECO:0000313" key="2">
    <source>
        <dbReference type="Proteomes" id="UP001164539"/>
    </source>
</evidence>
<accession>A0ACC1X449</accession>
<name>A0ACC1X449_MELAZ</name>
<comment type="caution">
    <text evidence="1">The sequence shown here is derived from an EMBL/GenBank/DDBJ whole genome shotgun (WGS) entry which is preliminary data.</text>
</comment>
<dbReference type="Proteomes" id="UP001164539">
    <property type="component" value="Chromosome 12"/>
</dbReference>
<reference evidence="1 2" key="1">
    <citation type="journal article" date="2023" name="Science">
        <title>Complex scaffold remodeling in plant triterpene biosynthesis.</title>
        <authorList>
            <person name="De La Pena R."/>
            <person name="Hodgson H."/>
            <person name="Liu J.C."/>
            <person name="Stephenson M.J."/>
            <person name="Martin A.C."/>
            <person name="Owen C."/>
            <person name="Harkess A."/>
            <person name="Leebens-Mack J."/>
            <person name="Jimenez L.E."/>
            <person name="Osbourn A."/>
            <person name="Sattely E.S."/>
        </authorList>
    </citation>
    <scope>NUCLEOTIDE SEQUENCE [LARGE SCALE GENOMIC DNA]</scope>
    <source>
        <strain evidence="2">cv. JPN11</strain>
        <tissue evidence="1">Leaf</tissue>
    </source>
</reference>
<gene>
    <name evidence="1" type="ORF">OWV82_022203</name>
</gene>
<proteinExistence type="predicted"/>
<dbReference type="EMBL" id="CM051405">
    <property type="protein sequence ID" value="KAJ4705428.1"/>
    <property type="molecule type" value="Genomic_DNA"/>
</dbReference>
<organism evidence="1 2">
    <name type="scientific">Melia azedarach</name>
    <name type="common">Chinaberry tree</name>
    <dbReference type="NCBI Taxonomy" id="155640"/>
    <lineage>
        <taxon>Eukaryota</taxon>
        <taxon>Viridiplantae</taxon>
        <taxon>Streptophyta</taxon>
        <taxon>Embryophyta</taxon>
        <taxon>Tracheophyta</taxon>
        <taxon>Spermatophyta</taxon>
        <taxon>Magnoliopsida</taxon>
        <taxon>eudicotyledons</taxon>
        <taxon>Gunneridae</taxon>
        <taxon>Pentapetalae</taxon>
        <taxon>rosids</taxon>
        <taxon>malvids</taxon>
        <taxon>Sapindales</taxon>
        <taxon>Meliaceae</taxon>
        <taxon>Melia</taxon>
    </lineage>
</organism>
<evidence type="ECO:0000313" key="1">
    <source>
        <dbReference type="EMBL" id="KAJ4705428.1"/>
    </source>
</evidence>
<keyword evidence="2" id="KW-1185">Reference proteome</keyword>
<sequence>MEKKRKIAQYRERLDKTLASPELTNKETVKTLLKNQLNSSLDGTGAFSENVVEKRTAEVFNFLDMLRSASVEDNEVRKSSEASHGQWKLKQDTEEVRVMYREGPQGTPFHSILVEGYIDAPLDVCLCVSWESALYRKWWPQYSFPPFKILICNCLQKVRIGEQISLVRVKVTWPLSSREAVVHYFVFEYFQDGLMVALLTTIDDLKSIERTTHGFSNEGIPEAKDVVRIELVGGFALQKVTEERSFFRTIAHMDMKLNFVPPSLINFISRQLIGDGFKLYQKAVTSVFSSEDYRKALEEPLYKRIREALYSTKESKEALIANELKNDACIPHEEHFIEGMPDGLNEVEQKVHNINDDSGYLHTDAQVTDRIVVGEIEEEEREENTHLDKENQGEIEEEECEEIADSSVEQALLTLEKTIYMVREYGFNSQSKPLFDLTDKKPTNVEVSAIKDSTSSEDRIHPDVEVSAKESTEKNIQESRKSTGIQDSRRAGSNSYVRDGNHNRIAPASPEQELSNPDENNQVTLSSSQNRTMEVSVFDQTIHESKQKNTDTNGIPENTINGDKKLGRQKKHRFCCFPSNST</sequence>
<protein>
    <submittedName>
        <fullName evidence="1">Polyketide cyclase/dehydrase and lipid transport superfamily protein</fullName>
    </submittedName>
</protein>